<dbReference type="Gene3D" id="1.10.287.130">
    <property type="match status" value="1"/>
</dbReference>
<dbReference type="GO" id="GO:0000155">
    <property type="term" value="F:phosphorelay sensor kinase activity"/>
    <property type="evidence" value="ECO:0007669"/>
    <property type="project" value="InterPro"/>
</dbReference>
<protein>
    <recommendedName>
        <fullName evidence="2">histidine kinase</fullName>
        <ecNumber evidence="2">2.7.13.3</ecNumber>
    </recommendedName>
</protein>
<dbReference type="InterPro" id="IPR036097">
    <property type="entry name" value="HisK_dim/P_sf"/>
</dbReference>
<evidence type="ECO:0000256" key="3">
    <source>
        <dbReference type="ARBA" id="ARBA00022553"/>
    </source>
</evidence>
<evidence type="ECO:0000256" key="6">
    <source>
        <dbReference type="ARBA" id="ARBA00023012"/>
    </source>
</evidence>
<feature type="transmembrane region" description="Helical" evidence="7">
    <location>
        <begin position="187"/>
        <end position="211"/>
    </location>
</feature>
<accession>A0A8J3IJK2</accession>
<dbReference type="InterPro" id="IPR036890">
    <property type="entry name" value="HATPase_C_sf"/>
</dbReference>
<evidence type="ECO:0000313" key="9">
    <source>
        <dbReference type="EMBL" id="GHO92487.1"/>
    </source>
</evidence>
<dbReference type="Gene3D" id="3.30.450.40">
    <property type="match status" value="2"/>
</dbReference>
<keyword evidence="4" id="KW-0808">Transferase</keyword>
<evidence type="ECO:0000313" key="10">
    <source>
        <dbReference type="Proteomes" id="UP000597444"/>
    </source>
</evidence>
<feature type="transmembrane region" description="Helical" evidence="7">
    <location>
        <begin position="151"/>
        <end position="175"/>
    </location>
</feature>
<dbReference type="AlphaFoldDB" id="A0A8J3IJK2"/>
<dbReference type="Pfam" id="PF00512">
    <property type="entry name" value="HisKA"/>
    <property type="match status" value="1"/>
</dbReference>
<dbReference type="InterPro" id="IPR004358">
    <property type="entry name" value="Sig_transdc_His_kin-like_C"/>
</dbReference>
<keyword evidence="5" id="KW-0418">Kinase</keyword>
<dbReference type="CDD" id="cd00075">
    <property type="entry name" value="HATPase"/>
    <property type="match status" value="1"/>
</dbReference>
<dbReference type="SUPFAM" id="SSF55874">
    <property type="entry name" value="ATPase domain of HSP90 chaperone/DNA topoisomerase II/histidine kinase"/>
    <property type="match status" value="1"/>
</dbReference>
<proteinExistence type="predicted"/>
<dbReference type="SMART" id="SM00387">
    <property type="entry name" value="HATPase_c"/>
    <property type="match status" value="1"/>
</dbReference>
<keyword evidence="6" id="KW-0902">Two-component regulatory system</keyword>
<evidence type="ECO:0000256" key="5">
    <source>
        <dbReference type="ARBA" id="ARBA00022777"/>
    </source>
</evidence>
<name>A0A8J3IJK2_9CHLR</name>
<evidence type="ECO:0000256" key="1">
    <source>
        <dbReference type="ARBA" id="ARBA00000085"/>
    </source>
</evidence>
<feature type="transmembrane region" description="Helical" evidence="7">
    <location>
        <begin position="21"/>
        <end position="43"/>
    </location>
</feature>
<dbReference type="InterPro" id="IPR003594">
    <property type="entry name" value="HATPase_dom"/>
</dbReference>
<keyword evidence="7" id="KW-1133">Transmembrane helix</keyword>
<dbReference type="RefSeq" id="WP_220203315.1">
    <property type="nucleotide sequence ID" value="NZ_BNJK01000001.1"/>
</dbReference>
<dbReference type="PROSITE" id="PS50109">
    <property type="entry name" value="HIS_KIN"/>
    <property type="match status" value="1"/>
</dbReference>
<feature type="transmembrane region" description="Helical" evidence="7">
    <location>
        <begin position="314"/>
        <end position="332"/>
    </location>
</feature>
<organism evidence="9 10">
    <name type="scientific">Reticulibacter mediterranei</name>
    <dbReference type="NCBI Taxonomy" id="2778369"/>
    <lineage>
        <taxon>Bacteria</taxon>
        <taxon>Bacillati</taxon>
        <taxon>Chloroflexota</taxon>
        <taxon>Ktedonobacteria</taxon>
        <taxon>Ktedonobacterales</taxon>
        <taxon>Reticulibacteraceae</taxon>
        <taxon>Reticulibacter</taxon>
    </lineage>
</organism>
<dbReference type="EC" id="2.7.13.3" evidence="2"/>
<sequence length="1025" mass="114691">MKTITTNRITSAYLHKLGRTNGIITLSAVIFVVFSFLWMLFRVGGHEGTSVVGNVVYILAAFSSAIVSLVTSYRLRFGPLQLEVPYWRAWLYCGLGQTAIAIGGVCYALLQLNGQPLMPSISDLFFNVACLLMLIGLLSIPTIAGFRFRTVVDVLTTTLCFLGIIWSFVLGPIYFTQVSQSHTFSEIIKLILSISYPCWDVVFILVIVSLIQRHIEPALYLPLVLIGLSTISTAWADITYAYTTTISNTYQTGTPWIDPFWLIGGMLIALAGLYQYTALARKIHEEQEHATPAHLQLIEALSLPVRGWRYLQSALVYIPLVILLVLLAFTVVTNRPEIENGLVFIVTIAGSLVAIRYFLTTHENDSLLREREQGQREAERSRSTVTQLTGIFEMDRLRQDAVLLVKTELGFDAAMLLFTDSYNLPLDRRPRVSVIATSKDIDSTTPSKDVNTIHPTTSWQFYGDNILYETLSKGKLKTLQWSECVTKTPSEVRNWQQQQRITTMDFLPVGYQGRILACLGVARSSDLPLNQHDLSMLTTYTNQLATLIEHARLYQETREHEQFAKALANIATRLNEAVVEPIEIGQLICAEGARALRADYTLLYVRDPKNETRLVPLCVHIQPEAFQTNSPRGTGPLITPVTDPQQWPPISLHEYEGQALHTPQPTLVYISQPQTTSSQKLPSLMGMLDAKRSSSGLLLAREPRNRRTTSLLREMLSIHFVPTAILAPLATRGEPIGILIFARSHLPGGLEKPALDVMDLPHAQDFSEQAGVVFTNAQLYQSLSQAHERLKELDQMKDQFMVTASHELRTPLTAVQGYIELMAEYDAELPPEQRREFLQKARRGCDELAVLLGNVMDASRLEGEMNVKPALLRRVSVDEIIDSVIILIEPHLTKEQRMLHKLIPPHLFVQADPVRLRQVLMNVCTNALKYSQPGTPIGFSARTAGPCVIISISDKGKGVKPEHQAHIFQRFYRIESDVNSPVRGSGLGLYIAHRLIAAMGGKIWIESLGIPDEGSTFHIQLPMLR</sequence>
<dbReference type="PANTHER" id="PTHR43711:SF1">
    <property type="entry name" value="HISTIDINE KINASE 1"/>
    <property type="match status" value="1"/>
</dbReference>
<dbReference type="Gene3D" id="3.30.565.10">
    <property type="entry name" value="Histidine kinase-like ATPase, C-terminal domain"/>
    <property type="match status" value="1"/>
</dbReference>
<dbReference type="PANTHER" id="PTHR43711">
    <property type="entry name" value="TWO-COMPONENT HISTIDINE KINASE"/>
    <property type="match status" value="1"/>
</dbReference>
<dbReference type="InterPro" id="IPR050736">
    <property type="entry name" value="Sensor_HK_Regulatory"/>
</dbReference>
<keyword evidence="10" id="KW-1185">Reference proteome</keyword>
<evidence type="ECO:0000256" key="7">
    <source>
        <dbReference type="SAM" id="Phobius"/>
    </source>
</evidence>
<dbReference type="Pfam" id="PF02518">
    <property type="entry name" value="HATPase_c"/>
    <property type="match status" value="1"/>
</dbReference>
<reference evidence="9" key="1">
    <citation type="submission" date="2020-10" db="EMBL/GenBank/DDBJ databases">
        <title>Taxonomic study of unclassified bacteria belonging to the class Ktedonobacteria.</title>
        <authorList>
            <person name="Yabe S."/>
            <person name="Wang C.M."/>
            <person name="Zheng Y."/>
            <person name="Sakai Y."/>
            <person name="Cavaletti L."/>
            <person name="Monciardini P."/>
            <person name="Donadio S."/>
        </authorList>
    </citation>
    <scope>NUCLEOTIDE SEQUENCE</scope>
    <source>
        <strain evidence="9">ID150040</strain>
    </source>
</reference>
<evidence type="ECO:0000256" key="2">
    <source>
        <dbReference type="ARBA" id="ARBA00012438"/>
    </source>
</evidence>
<dbReference type="SMART" id="SM00388">
    <property type="entry name" value="HisKA"/>
    <property type="match status" value="1"/>
</dbReference>
<dbReference type="SUPFAM" id="SSF47384">
    <property type="entry name" value="Homodimeric domain of signal transducing histidine kinase"/>
    <property type="match status" value="1"/>
</dbReference>
<gene>
    <name evidence="9" type="ORF">KSF_025350</name>
</gene>
<feature type="transmembrane region" description="Helical" evidence="7">
    <location>
        <begin position="256"/>
        <end position="274"/>
    </location>
</feature>
<dbReference type="SUPFAM" id="SSF55781">
    <property type="entry name" value="GAF domain-like"/>
    <property type="match status" value="2"/>
</dbReference>
<keyword evidence="7" id="KW-0472">Membrane</keyword>
<feature type="transmembrane region" description="Helical" evidence="7">
    <location>
        <begin position="55"/>
        <end position="77"/>
    </location>
</feature>
<dbReference type="Proteomes" id="UP000597444">
    <property type="component" value="Unassembled WGS sequence"/>
</dbReference>
<feature type="transmembrane region" description="Helical" evidence="7">
    <location>
        <begin position="124"/>
        <end position="144"/>
    </location>
</feature>
<dbReference type="InterPro" id="IPR029016">
    <property type="entry name" value="GAF-like_dom_sf"/>
</dbReference>
<keyword evidence="3" id="KW-0597">Phosphoprotein</keyword>
<feature type="transmembrane region" description="Helical" evidence="7">
    <location>
        <begin position="218"/>
        <end position="236"/>
    </location>
</feature>
<dbReference type="InterPro" id="IPR003661">
    <property type="entry name" value="HisK_dim/P_dom"/>
</dbReference>
<comment type="catalytic activity">
    <reaction evidence="1">
        <text>ATP + protein L-histidine = ADP + protein N-phospho-L-histidine.</text>
        <dbReference type="EC" id="2.7.13.3"/>
    </reaction>
</comment>
<dbReference type="EMBL" id="BNJK01000001">
    <property type="protein sequence ID" value="GHO92487.1"/>
    <property type="molecule type" value="Genomic_DNA"/>
</dbReference>
<comment type="caution">
    <text evidence="9">The sequence shown here is derived from an EMBL/GenBank/DDBJ whole genome shotgun (WGS) entry which is preliminary data.</text>
</comment>
<evidence type="ECO:0000259" key="8">
    <source>
        <dbReference type="PROSITE" id="PS50109"/>
    </source>
</evidence>
<dbReference type="FunFam" id="3.30.565.10:FF:000006">
    <property type="entry name" value="Sensor histidine kinase WalK"/>
    <property type="match status" value="1"/>
</dbReference>
<dbReference type="InterPro" id="IPR005467">
    <property type="entry name" value="His_kinase_dom"/>
</dbReference>
<keyword evidence="7" id="KW-0812">Transmembrane</keyword>
<feature type="transmembrane region" description="Helical" evidence="7">
    <location>
        <begin position="89"/>
        <end position="112"/>
    </location>
</feature>
<dbReference type="PRINTS" id="PR00344">
    <property type="entry name" value="BCTRLSENSOR"/>
</dbReference>
<evidence type="ECO:0000256" key="4">
    <source>
        <dbReference type="ARBA" id="ARBA00022679"/>
    </source>
</evidence>
<dbReference type="CDD" id="cd00082">
    <property type="entry name" value="HisKA"/>
    <property type="match status" value="1"/>
</dbReference>
<feature type="domain" description="Histidine kinase" evidence="8">
    <location>
        <begin position="803"/>
        <end position="1025"/>
    </location>
</feature>